<comment type="caution">
    <text evidence="1">The sequence shown here is derived from an EMBL/GenBank/DDBJ whole genome shotgun (WGS) entry which is preliminary data.</text>
</comment>
<organism evidence="1 2">
    <name type="scientific">Streblomastix strix</name>
    <dbReference type="NCBI Taxonomy" id="222440"/>
    <lineage>
        <taxon>Eukaryota</taxon>
        <taxon>Metamonada</taxon>
        <taxon>Preaxostyla</taxon>
        <taxon>Oxymonadida</taxon>
        <taxon>Streblomastigidae</taxon>
        <taxon>Streblomastix</taxon>
    </lineage>
</organism>
<gene>
    <name evidence="1" type="ORF">EZS28_006086</name>
</gene>
<reference evidence="1 2" key="1">
    <citation type="submission" date="2019-03" db="EMBL/GenBank/DDBJ databases">
        <title>Single cell metagenomics reveals metabolic interactions within the superorganism composed of flagellate Streblomastix strix and complex community of Bacteroidetes bacteria on its surface.</title>
        <authorList>
            <person name="Treitli S.C."/>
            <person name="Kolisko M."/>
            <person name="Husnik F."/>
            <person name="Keeling P."/>
            <person name="Hampl V."/>
        </authorList>
    </citation>
    <scope>NUCLEOTIDE SEQUENCE [LARGE SCALE GENOMIC DNA]</scope>
    <source>
        <strain evidence="1">ST1C</strain>
    </source>
</reference>
<accession>A0A5J4WTK4</accession>
<evidence type="ECO:0000313" key="2">
    <source>
        <dbReference type="Proteomes" id="UP000324800"/>
    </source>
</evidence>
<proteinExistence type="predicted"/>
<protein>
    <submittedName>
        <fullName evidence="1">Uncharacterized protein</fullName>
    </submittedName>
</protein>
<sequence length="200" mass="23068">MALQQDKIPHSSKTCRININKQDGTTSNKNRSARGMVNTCRCRNLDIRSMIIGRRCPNIKSNEWRARLGRGAKARWILILSKMTKIKQSKAIRKPIMKLINEQICKEHKVNRTLCGYWSRQMDIDRSRTCVDRLIEADETVEYAWRMRQSEIIAERGQIQRAIGCGAGVGYREGSIGISDYTHQSNMHSPKGRWEMEESA</sequence>
<dbReference type="EMBL" id="SNRW01000968">
    <property type="protein sequence ID" value="KAA6398387.1"/>
    <property type="molecule type" value="Genomic_DNA"/>
</dbReference>
<dbReference type="AlphaFoldDB" id="A0A5J4WTK4"/>
<name>A0A5J4WTK4_9EUKA</name>
<dbReference type="Proteomes" id="UP000324800">
    <property type="component" value="Unassembled WGS sequence"/>
</dbReference>
<evidence type="ECO:0000313" key="1">
    <source>
        <dbReference type="EMBL" id="KAA6398387.1"/>
    </source>
</evidence>